<evidence type="ECO:0000313" key="13">
    <source>
        <dbReference type="Proteomes" id="UP000215374"/>
    </source>
</evidence>
<feature type="transmembrane region" description="Helical" evidence="9">
    <location>
        <begin position="139"/>
        <end position="157"/>
    </location>
</feature>
<dbReference type="Pfam" id="PF13520">
    <property type="entry name" value="AA_permease_2"/>
    <property type="match status" value="1"/>
</dbReference>
<feature type="transmembrane region" description="Helical" evidence="9">
    <location>
        <begin position="284"/>
        <end position="307"/>
    </location>
</feature>
<keyword evidence="4" id="KW-0997">Cell inner membrane</keyword>
<dbReference type="InterPro" id="IPR018227">
    <property type="entry name" value="Amino_acid_transport_2"/>
</dbReference>
<evidence type="ECO:0000313" key="12">
    <source>
        <dbReference type="Proteomes" id="UP000028780"/>
    </source>
</evidence>
<keyword evidence="6 9" id="KW-1133">Transmembrane helix</keyword>
<proteinExistence type="predicted"/>
<evidence type="ECO:0000256" key="3">
    <source>
        <dbReference type="ARBA" id="ARBA00022475"/>
    </source>
</evidence>
<gene>
    <name evidence="11" type="primary">sdaC_1</name>
    <name evidence="10" type="ORF">CIMIT_11925</name>
    <name evidence="11" type="ORF">SAMEA4535761_00018</name>
</gene>
<dbReference type="RefSeq" id="WP_038593342.1">
    <property type="nucleotide sequence ID" value="NZ_CP009211.1"/>
</dbReference>
<dbReference type="EMBL" id="CP009211">
    <property type="protein sequence ID" value="AIJ34490.1"/>
    <property type="molecule type" value="Genomic_DNA"/>
</dbReference>
<name>A0A076NS79_9CORY</name>
<feature type="transmembrane region" description="Helical" evidence="9">
    <location>
        <begin position="177"/>
        <end position="193"/>
    </location>
</feature>
<dbReference type="OrthoDB" id="1627372at2"/>
<evidence type="ECO:0000256" key="7">
    <source>
        <dbReference type="ARBA" id="ARBA00023136"/>
    </source>
</evidence>
<feature type="transmembrane region" description="Helical" evidence="9">
    <location>
        <begin position="334"/>
        <end position="357"/>
    </location>
</feature>
<protein>
    <submittedName>
        <fullName evidence="10">Septum formation initiator</fullName>
    </submittedName>
    <submittedName>
        <fullName evidence="11">Serine transporter</fullName>
    </submittedName>
</protein>
<accession>A0A076NS79</accession>
<keyword evidence="3" id="KW-1003">Cell membrane</keyword>
<comment type="subcellular location">
    <subcellularLocation>
        <location evidence="1">Cell inner membrane</location>
        <topology evidence="1">Multi-pass membrane protein</topology>
    </subcellularLocation>
</comment>
<keyword evidence="12" id="KW-1185">Reference proteome</keyword>
<feature type="transmembrane region" description="Helical" evidence="9">
    <location>
        <begin position="443"/>
        <end position="461"/>
    </location>
</feature>
<dbReference type="HOGENOM" id="CLU_052043_1_1_11"/>
<dbReference type="EMBL" id="LT906467">
    <property type="protein sequence ID" value="SNV51984.1"/>
    <property type="molecule type" value="Genomic_DNA"/>
</dbReference>
<dbReference type="GO" id="GO:0022857">
    <property type="term" value="F:transmembrane transporter activity"/>
    <property type="evidence" value="ECO:0007669"/>
    <property type="project" value="InterPro"/>
</dbReference>
<dbReference type="Proteomes" id="UP000028780">
    <property type="component" value="Chromosome"/>
</dbReference>
<reference evidence="11 13" key="2">
    <citation type="submission" date="2017-06" db="EMBL/GenBank/DDBJ databases">
        <authorList>
            <consortium name="Pathogen Informatics"/>
        </authorList>
    </citation>
    <scope>NUCLEOTIDE SEQUENCE [LARGE SCALE GENOMIC DNA]</scope>
    <source>
        <strain evidence="11 13">NCTC13015</strain>
    </source>
</reference>
<dbReference type="PANTHER" id="PTHR35334:SF2">
    <property type="entry name" value="SERINE TRANSPORTER SDAC"/>
    <property type="match status" value="1"/>
</dbReference>
<evidence type="ECO:0000313" key="11">
    <source>
        <dbReference type="EMBL" id="SNV51984.1"/>
    </source>
</evidence>
<evidence type="ECO:0000256" key="4">
    <source>
        <dbReference type="ARBA" id="ARBA00022519"/>
    </source>
</evidence>
<dbReference type="PANTHER" id="PTHR35334">
    <property type="entry name" value="SERINE TRANSPORTER"/>
    <property type="match status" value="1"/>
</dbReference>
<dbReference type="Proteomes" id="UP000215374">
    <property type="component" value="Chromosome 1"/>
</dbReference>
<dbReference type="GO" id="GO:0005886">
    <property type="term" value="C:plasma membrane"/>
    <property type="evidence" value="ECO:0007669"/>
    <property type="project" value="UniProtKB-SubCell"/>
</dbReference>
<dbReference type="STRING" id="156978.CIMIT_11925"/>
<feature type="transmembrane region" description="Helical" evidence="9">
    <location>
        <begin position="241"/>
        <end position="264"/>
    </location>
</feature>
<dbReference type="eggNOG" id="COG0814">
    <property type="taxonomic scope" value="Bacteria"/>
</dbReference>
<feature type="transmembrane region" description="Helical" evidence="9">
    <location>
        <begin position="385"/>
        <end position="404"/>
    </location>
</feature>
<feature type="transmembrane region" description="Helical" evidence="9">
    <location>
        <begin position="86"/>
        <end position="103"/>
    </location>
</feature>
<keyword evidence="5 9" id="KW-0812">Transmembrane</keyword>
<reference evidence="10 12" key="1">
    <citation type="submission" date="2014-08" db="EMBL/GenBank/DDBJ databases">
        <title>Complete genome sequence of Corynebacterium imitans DSM 44264, isolated from a five-month-old boy with suspected pharyngeal diphtheria.</title>
        <authorList>
            <person name="Mollmann S."/>
            <person name="Albersmeier A."/>
            <person name="Ruckert C."/>
            <person name="Tauch A."/>
        </authorList>
    </citation>
    <scope>NUCLEOTIDE SEQUENCE [LARGE SCALE GENOMIC DNA]</scope>
    <source>
        <strain evidence="10 12">DSM 44264</strain>
    </source>
</reference>
<evidence type="ECO:0000256" key="8">
    <source>
        <dbReference type="SAM" id="MobiDB-lite"/>
    </source>
</evidence>
<feature type="region of interest" description="Disordered" evidence="8">
    <location>
        <begin position="1"/>
        <end position="21"/>
    </location>
</feature>
<evidence type="ECO:0000256" key="5">
    <source>
        <dbReference type="ARBA" id="ARBA00022692"/>
    </source>
</evidence>
<organism evidence="10 12">
    <name type="scientific">Corynebacterium imitans</name>
    <dbReference type="NCBI Taxonomy" id="156978"/>
    <lineage>
        <taxon>Bacteria</taxon>
        <taxon>Bacillati</taxon>
        <taxon>Actinomycetota</taxon>
        <taxon>Actinomycetes</taxon>
        <taxon>Mycobacteriales</taxon>
        <taxon>Corynebacteriaceae</taxon>
        <taxon>Corynebacterium</taxon>
    </lineage>
</organism>
<evidence type="ECO:0000256" key="6">
    <source>
        <dbReference type="ARBA" id="ARBA00022989"/>
    </source>
</evidence>
<feature type="transmembrane region" description="Helical" evidence="9">
    <location>
        <begin position="410"/>
        <end position="431"/>
    </location>
</feature>
<evidence type="ECO:0000256" key="2">
    <source>
        <dbReference type="ARBA" id="ARBA00022448"/>
    </source>
</evidence>
<dbReference type="InterPro" id="IPR002293">
    <property type="entry name" value="AA/rel_permease1"/>
</dbReference>
<dbReference type="GO" id="GO:0003333">
    <property type="term" value="P:amino acid transmembrane transport"/>
    <property type="evidence" value="ECO:0007669"/>
    <property type="project" value="InterPro"/>
</dbReference>
<sequence>MSTSHTGGTATPRAGELPEQYSDEHLELGRAEFQTENLSEADMEQIKEQRAGDKPDGTFLSWVIALFGTGVGAGILFLPINAGSFGFWPLVLATLIIGPMVYFSHRAYARIVAASPEKGLDVLQVVTALTGRKRGLATAVMYWLAIYPVVLIYAISITNTMDSFIVNQLGGPEINRWLLATICVTLLTGAYAMGMKITLWLANVLVYPLVVALAAVSIYLIPKWDLASFRGYESDTPLWQAIILVMPVLVFSFSHIAALSQLALDMQKRHNGNVAETERAVSRIELAAAAMLVVFTMFFVWSCALALGADGMDAAREQNIPVLSYLANETQTPFLAWVSPVIAICAIITSYFGHLLGTEEGTSYLVRVAAPRTAAKLNPRATRRLVLAFVFVTAILAAVANPSILDMISVVGGIFMAFLLFILPALLAVKATAFRHYAFRPDTIFVFVVGVLAVGVSIIQLF</sequence>
<evidence type="ECO:0000256" key="9">
    <source>
        <dbReference type="SAM" id="Phobius"/>
    </source>
</evidence>
<dbReference type="AlphaFoldDB" id="A0A076NS79"/>
<feature type="transmembrane region" description="Helical" evidence="9">
    <location>
        <begin position="59"/>
        <end position="80"/>
    </location>
</feature>
<keyword evidence="2" id="KW-0813">Transport</keyword>
<evidence type="ECO:0000313" key="10">
    <source>
        <dbReference type="EMBL" id="AIJ34490.1"/>
    </source>
</evidence>
<feature type="transmembrane region" description="Helical" evidence="9">
    <location>
        <begin position="200"/>
        <end position="221"/>
    </location>
</feature>
<dbReference type="Gene3D" id="1.20.1740.10">
    <property type="entry name" value="Amino acid/polyamine transporter I"/>
    <property type="match status" value="1"/>
</dbReference>
<dbReference type="KEGG" id="cii:CIMIT_11925"/>
<keyword evidence="7 9" id="KW-0472">Membrane</keyword>
<evidence type="ECO:0000256" key="1">
    <source>
        <dbReference type="ARBA" id="ARBA00004429"/>
    </source>
</evidence>